<reference evidence="4" key="1">
    <citation type="submission" date="2013-02" db="EMBL/GenBank/DDBJ databases">
        <authorList>
            <person name="Hughes D."/>
        </authorList>
    </citation>
    <scope>NUCLEOTIDE SEQUENCE</scope>
    <source>
        <strain>Durham</strain>
        <strain evidence="4">NC isolate 2 -- Noor lab</strain>
    </source>
</reference>
<organism evidence="3 4">
    <name type="scientific">Megaselia scalaris</name>
    <name type="common">Humpbacked fly</name>
    <name type="synonym">Phora scalaris</name>
    <dbReference type="NCBI Taxonomy" id="36166"/>
    <lineage>
        <taxon>Eukaryota</taxon>
        <taxon>Metazoa</taxon>
        <taxon>Ecdysozoa</taxon>
        <taxon>Arthropoda</taxon>
        <taxon>Hexapoda</taxon>
        <taxon>Insecta</taxon>
        <taxon>Pterygota</taxon>
        <taxon>Neoptera</taxon>
        <taxon>Endopterygota</taxon>
        <taxon>Diptera</taxon>
        <taxon>Brachycera</taxon>
        <taxon>Muscomorpha</taxon>
        <taxon>Platypezoidea</taxon>
        <taxon>Phoridae</taxon>
        <taxon>Megaseliini</taxon>
        <taxon>Megaselia</taxon>
    </lineage>
</organism>
<keyword evidence="4" id="KW-1185">Reference proteome</keyword>
<sequence length="130" mass="15053">MLYWRILILVAIFGKVSLEDTKADNISKCVVECINNMKSIATFIGNVRVEISPETCNVTCSLDSKEKQLNINKKYEKEKPTWRFAVKATIVFIFLAIPIVEFTRCQILKRIKRENARQIQIHCEFDSNPV</sequence>
<keyword evidence="2" id="KW-0732">Signal</keyword>
<evidence type="ECO:0000256" key="2">
    <source>
        <dbReference type="SAM" id="SignalP"/>
    </source>
</evidence>
<dbReference type="Proteomes" id="UP000015102">
    <property type="component" value="Unassembled WGS sequence"/>
</dbReference>
<keyword evidence="1" id="KW-1133">Transmembrane helix</keyword>
<dbReference type="AlphaFoldDB" id="T1GWN1"/>
<evidence type="ECO:0000256" key="1">
    <source>
        <dbReference type="SAM" id="Phobius"/>
    </source>
</evidence>
<protein>
    <submittedName>
        <fullName evidence="3">Uncharacterized protein</fullName>
    </submittedName>
</protein>
<proteinExistence type="predicted"/>
<evidence type="ECO:0000313" key="3">
    <source>
        <dbReference type="EnsemblMetazoa" id="MESCA008209-PA"/>
    </source>
</evidence>
<feature type="transmembrane region" description="Helical" evidence="1">
    <location>
        <begin position="84"/>
        <end position="103"/>
    </location>
</feature>
<feature type="signal peptide" evidence="2">
    <location>
        <begin position="1"/>
        <end position="18"/>
    </location>
</feature>
<keyword evidence="1" id="KW-0472">Membrane</keyword>
<feature type="chain" id="PRO_5004577708" evidence="2">
    <location>
        <begin position="19"/>
        <end position="130"/>
    </location>
</feature>
<name>T1GWN1_MEGSC</name>
<reference evidence="3" key="2">
    <citation type="submission" date="2015-06" db="UniProtKB">
        <authorList>
            <consortium name="EnsemblMetazoa"/>
        </authorList>
    </citation>
    <scope>IDENTIFICATION</scope>
</reference>
<dbReference type="HOGENOM" id="CLU_1940502_0_0_1"/>
<dbReference type="EMBL" id="CAQQ02391497">
    <property type="status" value="NOT_ANNOTATED_CDS"/>
    <property type="molecule type" value="Genomic_DNA"/>
</dbReference>
<dbReference type="EnsemblMetazoa" id="MESCA008209-RA">
    <property type="protein sequence ID" value="MESCA008209-PA"/>
    <property type="gene ID" value="MESCA008209"/>
</dbReference>
<evidence type="ECO:0000313" key="4">
    <source>
        <dbReference type="Proteomes" id="UP000015102"/>
    </source>
</evidence>
<accession>T1GWN1</accession>
<keyword evidence="1" id="KW-0812">Transmembrane</keyword>